<organism evidence="21 22">
    <name type="scientific">Callorhinchus milii</name>
    <name type="common">Ghost shark</name>
    <dbReference type="NCBI Taxonomy" id="7868"/>
    <lineage>
        <taxon>Eukaryota</taxon>
        <taxon>Metazoa</taxon>
        <taxon>Chordata</taxon>
        <taxon>Craniata</taxon>
        <taxon>Vertebrata</taxon>
        <taxon>Chondrichthyes</taxon>
        <taxon>Holocephali</taxon>
        <taxon>Chimaeriformes</taxon>
        <taxon>Callorhinchidae</taxon>
        <taxon>Callorhinchus</taxon>
    </lineage>
</organism>
<evidence type="ECO:0000256" key="5">
    <source>
        <dbReference type="ARBA" id="ARBA00022723"/>
    </source>
</evidence>
<dbReference type="Pfam" id="PF00046">
    <property type="entry name" value="Homeodomain"/>
    <property type="match status" value="2"/>
</dbReference>
<feature type="region of interest" description="Disordered" evidence="18">
    <location>
        <begin position="1"/>
        <end position="51"/>
    </location>
</feature>
<dbReference type="SMART" id="SM00389">
    <property type="entry name" value="HOX"/>
    <property type="match status" value="4"/>
</dbReference>
<keyword evidence="4" id="KW-0597">Phosphoprotein</keyword>
<evidence type="ECO:0000256" key="12">
    <source>
        <dbReference type="ARBA" id="ARBA00023155"/>
    </source>
</evidence>
<dbReference type="Pfam" id="PF18387">
    <property type="entry name" value="zf_C2H2_ZHX"/>
    <property type="match status" value="1"/>
</dbReference>
<feature type="compositionally biased region" description="Polar residues" evidence="18">
    <location>
        <begin position="232"/>
        <end position="241"/>
    </location>
</feature>
<dbReference type="InterPro" id="IPR001356">
    <property type="entry name" value="HD"/>
</dbReference>
<feature type="domain" description="Homeobox" evidence="19">
    <location>
        <begin position="574"/>
        <end position="624"/>
    </location>
</feature>
<feature type="DNA-binding region" description="Homeobox" evidence="16">
    <location>
        <begin position="472"/>
        <end position="521"/>
    </location>
</feature>
<dbReference type="Ensembl" id="ENSCMIT00000038674.1">
    <property type="protein sequence ID" value="ENSCMIP00000038124.1"/>
    <property type="gene ID" value="ENSCMIG00000016018.1"/>
</dbReference>
<keyword evidence="13" id="KW-0804">Transcription</keyword>
<reference evidence="22" key="1">
    <citation type="journal article" date="2006" name="Science">
        <title>Ancient noncoding elements conserved in the human genome.</title>
        <authorList>
            <person name="Venkatesh B."/>
            <person name="Kirkness E.F."/>
            <person name="Loh Y.H."/>
            <person name="Halpern A.L."/>
            <person name="Lee A.P."/>
            <person name="Johnson J."/>
            <person name="Dandona N."/>
            <person name="Viswanathan L.D."/>
            <person name="Tay A."/>
            <person name="Venter J.C."/>
            <person name="Strausberg R.L."/>
            <person name="Brenner S."/>
        </authorList>
    </citation>
    <scope>NUCLEOTIDE SEQUENCE [LARGE SCALE GENOMIC DNA]</scope>
</reference>
<evidence type="ECO:0000313" key="22">
    <source>
        <dbReference type="Proteomes" id="UP000314986"/>
    </source>
</evidence>
<dbReference type="GO" id="GO:0005634">
    <property type="term" value="C:nucleus"/>
    <property type="evidence" value="ECO:0007669"/>
    <property type="project" value="UniProtKB-SubCell"/>
</dbReference>
<comment type="subcellular location">
    <subcellularLocation>
        <location evidence="1 16 17">Nucleus</location>
    </subcellularLocation>
</comment>
<evidence type="ECO:0000259" key="19">
    <source>
        <dbReference type="PROSITE" id="PS50071"/>
    </source>
</evidence>
<feature type="compositionally biased region" description="Basic and acidic residues" evidence="18">
    <location>
        <begin position="31"/>
        <end position="47"/>
    </location>
</feature>
<evidence type="ECO:0000256" key="15">
    <source>
        <dbReference type="PROSITE-ProRule" id="PRU00042"/>
    </source>
</evidence>
<dbReference type="InParanoid" id="A0A4W3J4T0"/>
<keyword evidence="10" id="KW-0805">Transcription regulation</keyword>
<dbReference type="InterPro" id="IPR024578">
    <property type="entry name" value="Homez_homeobox_dom"/>
</dbReference>
<evidence type="ECO:0000256" key="14">
    <source>
        <dbReference type="ARBA" id="ARBA00023242"/>
    </source>
</evidence>
<feature type="DNA-binding region" description="Homeobox" evidence="16">
    <location>
        <begin position="576"/>
        <end position="625"/>
    </location>
</feature>
<evidence type="ECO:0000256" key="7">
    <source>
        <dbReference type="ARBA" id="ARBA00022771"/>
    </source>
</evidence>
<reference evidence="22" key="3">
    <citation type="journal article" date="2014" name="Nature">
        <title>Elephant shark genome provides unique insights into gnathostome evolution.</title>
        <authorList>
            <consortium name="International Elephant Shark Genome Sequencing Consortium"/>
            <person name="Venkatesh B."/>
            <person name="Lee A.P."/>
            <person name="Ravi V."/>
            <person name="Maurya A.K."/>
            <person name="Lian M.M."/>
            <person name="Swann J.B."/>
            <person name="Ohta Y."/>
            <person name="Flajnik M.F."/>
            <person name="Sutoh Y."/>
            <person name="Kasahara M."/>
            <person name="Hoon S."/>
            <person name="Gangu V."/>
            <person name="Roy S.W."/>
            <person name="Irimia M."/>
            <person name="Korzh V."/>
            <person name="Kondrychyn I."/>
            <person name="Lim Z.W."/>
            <person name="Tay B.H."/>
            <person name="Tohari S."/>
            <person name="Kong K.W."/>
            <person name="Ho S."/>
            <person name="Lorente-Galdos B."/>
            <person name="Quilez J."/>
            <person name="Marques-Bonet T."/>
            <person name="Raney B.J."/>
            <person name="Ingham P.W."/>
            <person name="Tay A."/>
            <person name="Hillier L.W."/>
            <person name="Minx P."/>
            <person name="Boehm T."/>
            <person name="Wilson R.K."/>
            <person name="Brenner S."/>
            <person name="Warren W.C."/>
        </authorList>
    </citation>
    <scope>NUCLEOTIDE SEQUENCE [LARGE SCALE GENOMIC DNA]</scope>
</reference>
<dbReference type="Pfam" id="PF11569">
    <property type="entry name" value="Homez"/>
    <property type="match status" value="1"/>
</dbReference>
<dbReference type="SMART" id="SM00355">
    <property type="entry name" value="ZnF_C2H2"/>
    <property type="match status" value="2"/>
</dbReference>
<dbReference type="FunFam" id="1.10.10.60:FF:000062">
    <property type="entry name" value="zinc fingers and homeoboxes protein 3"/>
    <property type="match status" value="1"/>
</dbReference>
<evidence type="ECO:0000256" key="3">
    <source>
        <dbReference type="ARBA" id="ARBA00022491"/>
    </source>
</evidence>
<dbReference type="KEGG" id="cmk:103186280"/>
<dbReference type="Gene3D" id="1.10.10.60">
    <property type="entry name" value="Homeodomain-like"/>
    <property type="match status" value="5"/>
</dbReference>
<sequence>MASKRKSTTPCMIPAKNPASRDAETDANAEYDDRASSPQEEEVKAGEEALNYSEGSERGGFECKYCDFVGQDYRSYTVHMESEHSDASVDQLYVCVECNFSTKSQESLTLHNTLSHPDETNLKVSVIKRNCQMVVEQSISETKGSLDERENGEEEEAETGMGSRSGTGTGMGTGPPSEISISKTPIMKMLKAKPEAKRITVSHAGREELSEETGSADDDGKKSEAAEALEDQTANGLTSASQPINGTAVANLPVIQQAASRTKSSSLPKVMIPLSSIPTYNAAMDLNSFLNNSFNKFPYPTKAELCWLTVVTKYPEEQLKIWFTAQRLKHGISWTPEEIDDARKKMFNTIIQTVPQQTLTVLPSHFKTSNGGQQVFQTNLPCQVTTRGGNFVVSQPRLVKGVSMSGAPVALSVATNSKNQNIAKFHLQTLSDSGLKLVNAGSVLRPAMSVTSTTLSAYISDLGTYKYKKTKEQLAVLKDSFQRAQFPEHNEVDRLMKLTGLRGKEIRKWFSDRRYNYKNLKCHQSYDPSCFNTTVIDSALEDLPAPHSSASHQPRRQWQHTTIDFTPPKFRGKSAEQLSTLEHSFTRNTFPSEQEVDKLRVETKMTRREIDLWFAERRKVKPEERVAFKRRLEAAEAKEDGDSGEEEDDSDGEGTPSDSSSVDIKSIRRPPDQLKVSPLKICLKRGNNMCVQPKMSQANKTSASRANALTGSPIGSKYRGQGKKTTRQLHLMKLLFVRTHWPTVKEYDELAIKTGLARTEVVRWFGDARYGYKNGQLKWYDDYAKGMYSLRSSYNNTTGDVSTGSHPGRHSMFKKSGKSVLLEYYGQHKLLHEEDLDGLCEKSRMSYEQVRDWFAEKQTEDAINMSDFSNEDQNSANGESERMDAYKGRAGQAFGMEDVFSDVTDNSDTWDIRSRDGNIELNEFDAENVSEAE</sequence>
<feature type="DNA-binding region" description="Homeobox" evidence="16">
    <location>
        <begin position="717"/>
        <end position="776"/>
    </location>
</feature>
<keyword evidence="6" id="KW-0677">Repeat</keyword>
<feature type="domain" description="C2H2-type" evidence="20">
    <location>
        <begin position="93"/>
        <end position="121"/>
    </location>
</feature>
<keyword evidence="12 16" id="KW-0371">Homeobox</keyword>
<evidence type="ECO:0000256" key="2">
    <source>
        <dbReference type="ARBA" id="ARBA00007440"/>
    </source>
</evidence>
<dbReference type="InterPro" id="IPR013087">
    <property type="entry name" value="Znf_C2H2_type"/>
</dbReference>
<dbReference type="OMA" id="ACEPEDD"/>
<proteinExistence type="inferred from homology"/>
<gene>
    <name evidence="21" type="primary">LOC103186280</name>
</gene>
<dbReference type="SUPFAM" id="SSF57667">
    <property type="entry name" value="beta-beta-alpha zinc fingers"/>
    <property type="match status" value="2"/>
</dbReference>
<dbReference type="Gene3D" id="3.30.160.60">
    <property type="entry name" value="Classic Zinc Finger"/>
    <property type="match status" value="1"/>
</dbReference>
<dbReference type="OrthoDB" id="9934076at2759"/>
<dbReference type="GO" id="GO:0008270">
    <property type="term" value="F:zinc ion binding"/>
    <property type="evidence" value="ECO:0007669"/>
    <property type="project" value="UniProtKB-KW"/>
</dbReference>
<dbReference type="PROSITE" id="PS50157">
    <property type="entry name" value="ZINC_FINGER_C2H2_2"/>
    <property type="match status" value="1"/>
</dbReference>
<dbReference type="GO" id="GO:0000981">
    <property type="term" value="F:DNA-binding transcription factor activity, RNA polymerase II-specific"/>
    <property type="evidence" value="ECO:0007669"/>
    <property type="project" value="TreeGrafter"/>
</dbReference>
<evidence type="ECO:0000256" key="4">
    <source>
        <dbReference type="ARBA" id="ARBA00022553"/>
    </source>
</evidence>
<dbReference type="PROSITE" id="PS50071">
    <property type="entry name" value="HOMEOBOX_2"/>
    <property type="match status" value="4"/>
</dbReference>
<keyword evidence="9" id="KW-0862">Zinc</keyword>
<feature type="region of interest" description="Disordered" evidence="18">
    <location>
        <begin position="696"/>
        <end position="722"/>
    </location>
</feature>
<dbReference type="SUPFAM" id="SSF46689">
    <property type="entry name" value="Homeodomain-like"/>
    <property type="match status" value="4"/>
</dbReference>
<reference evidence="21" key="4">
    <citation type="submission" date="2025-08" db="UniProtKB">
        <authorList>
            <consortium name="Ensembl"/>
        </authorList>
    </citation>
    <scope>IDENTIFICATION</scope>
</reference>
<evidence type="ECO:0000256" key="18">
    <source>
        <dbReference type="SAM" id="MobiDB-lite"/>
    </source>
</evidence>
<keyword evidence="8" id="KW-0221">Differentiation</keyword>
<evidence type="ECO:0000256" key="11">
    <source>
        <dbReference type="ARBA" id="ARBA00023125"/>
    </source>
</evidence>
<evidence type="ECO:0000256" key="13">
    <source>
        <dbReference type="ARBA" id="ARBA00023163"/>
    </source>
</evidence>
<dbReference type="PANTHER" id="PTHR15467:SF6">
    <property type="entry name" value="ZINC FINGERS AND HOMEOBOXES PROTEIN 3"/>
    <property type="match status" value="1"/>
</dbReference>
<reference evidence="22" key="2">
    <citation type="journal article" date="2007" name="PLoS Biol.">
        <title>Survey sequencing and comparative analysis of the elephant shark (Callorhinchus milii) genome.</title>
        <authorList>
            <person name="Venkatesh B."/>
            <person name="Kirkness E.F."/>
            <person name="Loh Y.H."/>
            <person name="Halpern A.L."/>
            <person name="Lee A.P."/>
            <person name="Johnson J."/>
            <person name="Dandona N."/>
            <person name="Viswanathan L.D."/>
            <person name="Tay A."/>
            <person name="Venter J.C."/>
            <person name="Strausberg R.L."/>
            <person name="Brenner S."/>
        </authorList>
    </citation>
    <scope>NUCLEOTIDE SEQUENCE [LARGE SCALE GENOMIC DNA]</scope>
</reference>
<feature type="compositionally biased region" description="Polar residues" evidence="18">
    <location>
        <begin position="696"/>
        <end position="710"/>
    </location>
</feature>
<feature type="compositionally biased region" description="Gly residues" evidence="18">
    <location>
        <begin position="163"/>
        <end position="173"/>
    </location>
</feature>
<evidence type="ECO:0000256" key="10">
    <source>
        <dbReference type="ARBA" id="ARBA00023015"/>
    </source>
</evidence>
<evidence type="ECO:0000256" key="9">
    <source>
        <dbReference type="ARBA" id="ARBA00022833"/>
    </source>
</evidence>
<keyword evidence="14 16" id="KW-0539">Nucleus</keyword>
<feature type="compositionally biased region" description="Acidic residues" evidence="18">
    <location>
        <begin position="642"/>
        <end position="652"/>
    </location>
</feature>
<dbReference type="InterPro" id="IPR036236">
    <property type="entry name" value="Znf_C2H2_sf"/>
</dbReference>
<evidence type="ECO:0000256" key="6">
    <source>
        <dbReference type="ARBA" id="ARBA00022737"/>
    </source>
</evidence>
<dbReference type="InterPro" id="IPR041057">
    <property type="entry name" value="ZHX_Znf_C2H2"/>
</dbReference>
<feature type="region of interest" description="Disordered" evidence="18">
    <location>
        <begin position="632"/>
        <end position="669"/>
    </location>
</feature>
<feature type="compositionally biased region" description="Basic and acidic residues" evidence="18">
    <location>
        <begin position="632"/>
        <end position="641"/>
    </location>
</feature>
<comment type="similarity">
    <text evidence="2">Belongs to the ZHX family.</text>
</comment>
<evidence type="ECO:0000259" key="20">
    <source>
        <dbReference type="PROSITE" id="PS50157"/>
    </source>
</evidence>
<keyword evidence="7 15" id="KW-0863">Zinc-finger</keyword>
<feature type="domain" description="Homeobox" evidence="19">
    <location>
        <begin position="470"/>
        <end position="520"/>
    </location>
</feature>
<dbReference type="GO" id="GO:0030154">
    <property type="term" value="P:cell differentiation"/>
    <property type="evidence" value="ECO:0007669"/>
    <property type="project" value="UniProtKB-KW"/>
</dbReference>
<keyword evidence="22" id="KW-1185">Reference proteome</keyword>
<dbReference type="PANTHER" id="PTHR15467">
    <property type="entry name" value="ZINC-FINGERS AND HOMEOBOXES RELATED"/>
    <property type="match status" value="1"/>
</dbReference>
<dbReference type="InterPro" id="IPR009057">
    <property type="entry name" value="Homeodomain-like_sf"/>
</dbReference>
<dbReference type="STRING" id="7868.ENSCMIP00000038124"/>
<dbReference type="GeneID" id="103186280"/>
<accession>A0A4W3J4T0</accession>
<dbReference type="AlphaFoldDB" id="A0A4W3J4T0"/>
<dbReference type="GO" id="GO:0003677">
    <property type="term" value="F:DNA binding"/>
    <property type="evidence" value="ECO:0007669"/>
    <property type="project" value="UniProtKB-UniRule"/>
</dbReference>
<feature type="compositionally biased region" description="Basic and acidic residues" evidence="18">
    <location>
        <begin position="194"/>
        <end position="208"/>
    </location>
</feature>
<feature type="domain" description="Homeobox" evidence="19">
    <location>
        <begin position="290"/>
        <end position="333"/>
    </location>
</feature>
<dbReference type="CDD" id="cd00086">
    <property type="entry name" value="homeodomain"/>
    <property type="match status" value="4"/>
</dbReference>
<evidence type="ECO:0000256" key="1">
    <source>
        <dbReference type="ARBA" id="ARBA00004123"/>
    </source>
</evidence>
<evidence type="ECO:0000256" key="17">
    <source>
        <dbReference type="RuleBase" id="RU000682"/>
    </source>
</evidence>
<evidence type="ECO:0000313" key="21">
    <source>
        <dbReference type="Ensembl" id="ENSCMIP00000038124.1"/>
    </source>
</evidence>
<protein>
    <submittedName>
        <fullName evidence="21">Zinc fingers and homeoboxes 3b</fullName>
    </submittedName>
</protein>
<feature type="region of interest" description="Disordered" evidence="18">
    <location>
        <begin position="194"/>
        <end position="241"/>
    </location>
</feature>
<evidence type="ECO:0000256" key="8">
    <source>
        <dbReference type="ARBA" id="ARBA00022782"/>
    </source>
</evidence>
<feature type="DNA-binding region" description="Homeobox" evidence="16">
    <location>
        <begin position="292"/>
        <end position="334"/>
    </location>
</feature>
<name>A0A4W3J4T0_CALMI</name>
<feature type="region of interest" description="Disordered" evidence="18">
    <location>
        <begin position="141"/>
        <end position="181"/>
    </location>
</feature>
<keyword evidence="5" id="KW-0479">Metal-binding</keyword>
<feature type="domain" description="Homeobox" evidence="19">
    <location>
        <begin position="715"/>
        <end position="775"/>
    </location>
</feature>
<evidence type="ECO:0000256" key="16">
    <source>
        <dbReference type="PROSITE-ProRule" id="PRU00108"/>
    </source>
</evidence>
<keyword evidence="11 16" id="KW-0238">DNA-binding</keyword>
<keyword evidence="3" id="KW-0678">Repressor</keyword>
<dbReference type="GeneTree" id="ENSGT00950000182893"/>
<dbReference type="Proteomes" id="UP000314986">
    <property type="component" value="Unassembled WGS sequence"/>
</dbReference>
<reference evidence="21" key="5">
    <citation type="submission" date="2025-09" db="UniProtKB">
        <authorList>
            <consortium name="Ensembl"/>
        </authorList>
    </citation>
    <scope>IDENTIFICATION</scope>
</reference>